<dbReference type="AlphaFoldDB" id="A0A2T7FVB5"/>
<comment type="caution">
    <text evidence="1">The sequence shown here is derived from an EMBL/GenBank/DDBJ whole genome shotgun (WGS) entry which is preliminary data.</text>
</comment>
<keyword evidence="2" id="KW-1185">Reference proteome</keyword>
<dbReference type="Proteomes" id="UP000244817">
    <property type="component" value="Unassembled WGS sequence"/>
</dbReference>
<gene>
    <name evidence="1" type="ORF">DC363_12440</name>
</gene>
<reference evidence="1 2" key="1">
    <citation type="submission" date="2018-04" db="EMBL/GenBank/DDBJ databases">
        <title>Pelagivirga bohaiensis gen. nov., sp. nov., a bacterium isolated from the Bohai Sea.</title>
        <authorList>
            <person name="Ji X."/>
        </authorList>
    </citation>
    <scope>NUCLEOTIDE SEQUENCE [LARGE SCALE GENOMIC DNA]</scope>
    <source>
        <strain evidence="1 2">BH-SD16</strain>
    </source>
</reference>
<evidence type="ECO:0008006" key="3">
    <source>
        <dbReference type="Google" id="ProtNLM"/>
    </source>
</evidence>
<accession>A0A2T7FVB5</accession>
<dbReference type="EMBL" id="QCYG01000007">
    <property type="protein sequence ID" value="PVA06113.1"/>
    <property type="molecule type" value="Genomic_DNA"/>
</dbReference>
<proteinExistence type="predicted"/>
<name>A0A2T7FVB5_9RHOB</name>
<evidence type="ECO:0000313" key="2">
    <source>
        <dbReference type="Proteomes" id="UP000244817"/>
    </source>
</evidence>
<organism evidence="1 2">
    <name type="scientific">Thalassorhabdomicrobium marinisediminis</name>
    <dbReference type="NCBI Taxonomy" id="2170577"/>
    <lineage>
        <taxon>Bacteria</taxon>
        <taxon>Pseudomonadati</taxon>
        <taxon>Pseudomonadota</taxon>
        <taxon>Alphaproteobacteria</taxon>
        <taxon>Rhodobacterales</taxon>
        <taxon>Paracoccaceae</taxon>
        <taxon>Thalassorhabdomicrobium</taxon>
    </lineage>
</organism>
<dbReference type="Pfam" id="PF04883">
    <property type="entry name" value="HK97-gp10_like"/>
    <property type="match status" value="1"/>
</dbReference>
<dbReference type="NCBIfam" id="TIGR01725">
    <property type="entry name" value="phge_HK97_gp10"/>
    <property type="match status" value="1"/>
</dbReference>
<evidence type="ECO:0000313" key="1">
    <source>
        <dbReference type="EMBL" id="PVA06113.1"/>
    </source>
</evidence>
<protein>
    <recommendedName>
        <fullName evidence="3">HK97 gp10 family phage protein</fullName>
    </recommendedName>
</protein>
<dbReference type="OrthoDB" id="8480914at2"/>
<sequence length="137" mass="14595">MPNNSSKRLEARLNAIPQEVLDDLRPALLKGAHDIADAMETLVPEADGDLLGSITVTGPNGTTPPYAAGGGNVTMKRNQAAVTVGNTDVRHGHLQEFGTVHHDAQPFMRPAFRLKKTKVQRRIAAAVRKAIKKAGGA</sequence>
<dbReference type="InterPro" id="IPR010064">
    <property type="entry name" value="HK97-gp10_tail"/>
</dbReference>
<dbReference type="RefSeq" id="WP_108641481.1">
    <property type="nucleotide sequence ID" value="NZ_QCYG01000007.1"/>
</dbReference>